<sequence length="153" mass="17365">MYGSRRQEAQRLGRILRAKKGQPKPGPEDYNAHFYSLVSKDTAEMYFSTKRQQFLVDQGYAFEVIDKVPGMDKYGILTKAQEKNLLAAVLDAMDNETQEEDLSGFDPDTVGRKAGRRKGNLSGLSGGEGMVYNEYKSKQPKARHALFKHRDKR</sequence>
<evidence type="ECO:0000256" key="2">
    <source>
        <dbReference type="ARBA" id="ARBA00022801"/>
    </source>
</evidence>
<feature type="domain" description="ERCC3/RAD25/XPB helicase C-terminal" evidence="6">
    <location>
        <begin position="2"/>
        <end position="103"/>
    </location>
</feature>
<keyword evidence="1" id="KW-0547">Nucleotide-binding</keyword>
<dbReference type="eggNOG" id="KOG1123">
    <property type="taxonomic scope" value="Eukaryota"/>
</dbReference>
<gene>
    <name evidence="7" type="ORF">SARC_13494</name>
</gene>
<protein>
    <recommendedName>
        <fullName evidence="6">ERCC3/RAD25/XPB helicase C-terminal domain-containing protein</fullName>
    </recommendedName>
</protein>
<dbReference type="GO" id="GO:0016787">
    <property type="term" value="F:hydrolase activity"/>
    <property type="evidence" value="ECO:0007669"/>
    <property type="project" value="UniProtKB-KW"/>
</dbReference>
<dbReference type="InterPro" id="IPR032438">
    <property type="entry name" value="ERCC3_RAD25_C"/>
</dbReference>
<feature type="compositionally biased region" description="Basic residues" evidence="5">
    <location>
        <begin position="138"/>
        <end position="153"/>
    </location>
</feature>
<organism evidence="7 8">
    <name type="scientific">Sphaeroforma arctica JP610</name>
    <dbReference type="NCBI Taxonomy" id="667725"/>
    <lineage>
        <taxon>Eukaryota</taxon>
        <taxon>Ichthyosporea</taxon>
        <taxon>Ichthyophonida</taxon>
        <taxon>Sphaeroforma</taxon>
    </lineage>
</organism>
<evidence type="ECO:0000313" key="7">
    <source>
        <dbReference type="EMBL" id="KNC73945.1"/>
    </source>
</evidence>
<evidence type="ECO:0000256" key="3">
    <source>
        <dbReference type="ARBA" id="ARBA00022806"/>
    </source>
</evidence>
<dbReference type="GO" id="GO:0097550">
    <property type="term" value="C:transcription preinitiation complex"/>
    <property type="evidence" value="ECO:0007669"/>
    <property type="project" value="TreeGrafter"/>
</dbReference>
<evidence type="ECO:0000256" key="4">
    <source>
        <dbReference type="ARBA" id="ARBA00022840"/>
    </source>
</evidence>
<dbReference type="RefSeq" id="XP_014147847.1">
    <property type="nucleotide sequence ID" value="XM_014292372.1"/>
</dbReference>
<reference evidence="7 8" key="1">
    <citation type="submission" date="2011-02" db="EMBL/GenBank/DDBJ databases">
        <title>The Genome Sequence of Sphaeroforma arctica JP610.</title>
        <authorList>
            <consortium name="The Broad Institute Genome Sequencing Platform"/>
            <person name="Russ C."/>
            <person name="Cuomo C."/>
            <person name="Young S.K."/>
            <person name="Zeng Q."/>
            <person name="Gargeya S."/>
            <person name="Alvarado L."/>
            <person name="Berlin A."/>
            <person name="Chapman S.B."/>
            <person name="Chen Z."/>
            <person name="Freedman E."/>
            <person name="Gellesch M."/>
            <person name="Goldberg J."/>
            <person name="Griggs A."/>
            <person name="Gujja S."/>
            <person name="Heilman E."/>
            <person name="Heiman D."/>
            <person name="Howarth C."/>
            <person name="Mehta T."/>
            <person name="Neiman D."/>
            <person name="Pearson M."/>
            <person name="Roberts A."/>
            <person name="Saif S."/>
            <person name="Shea T."/>
            <person name="Shenoy N."/>
            <person name="Sisk P."/>
            <person name="Stolte C."/>
            <person name="Sykes S."/>
            <person name="White J."/>
            <person name="Yandava C."/>
            <person name="Burger G."/>
            <person name="Gray M.W."/>
            <person name="Holland P.W.H."/>
            <person name="King N."/>
            <person name="Lang F.B.F."/>
            <person name="Roger A.J."/>
            <person name="Ruiz-Trillo I."/>
            <person name="Haas B."/>
            <person name="Nusbaum C."/>
            <person name="Birren B."/>
        </authorList>
    </citation>
    <scope>NUCLEOTIDE SEQUENCE [LARGE SCALE GENOMIC DNA]</scope>
    <source>
        <strain evidence="7 8">JP610</strain>
    </source>
</reference>
<dbReference type="InterPro" id="IPR027417">
    <property type="entry name" value="P-loop_NTPase"/>
</dbReference>
<dbReference type="EMBL" id="KQ244955">
    <property type="protein sequence ID" value="KNC73945.1"/>
    <property type="molecule type" value="Genomic_DNA"/>
</dbReference>
<evidence type="ECO:0000313" key="8">
    <source>
        <dbReference type="Proteomes" id="UP000054560"/>
    </source>
</evidence>
<dbReference type="Pfam" id="PF16203">
    <property type="entry name" value="ERCC3_RAD25_C"/>
    <property type="match status" value="1"/>
</dbReference>
<keyword evidence="3" id="KW-0347">Helicase</keyword>
<dbReference type="GO" id="GO:0005675">
    <property type="term" value="C:transcription factor TFIIH holo complex"/>
    <property type="evidence" value="ECO:0007669"/>
    <property type="project" value="TreeGrafter"/>
</dbReference>
<dbReference type="Gene3D" id="3.40.50.300">
    <property type="entry name" value="P-loop containing nucleotide triphosphate hydrolases"/>
    <property type="match status" value="1"/>
</dbReference>
<evidence type="ECO:0000259" key="6">
    <source>
        <dbReference type="Pfam" id="PF16203"/>
    </source>
</evidence>
<dbReference type="GO" id="GO:0000112">
    <property type="term" value="C:nucleotide-excision repair factor 3 complex"/>
    <property type="evidence" value="ECO:0007669"/>
    <property type="project" value="TreeGrafter"/>
</dbReference>
<feature type="region of interest" description="Disordered" evidence="5">
    <location>
        <begin position="97"/>
        <end position="153"/>
    </location>
</feature>
<keyword evidence="8" id="KW-1185">Reference proteome</keyword>
<keyword evidence="2" id="KW-0378">Hydrolase</keyword>
<dbReference type="PANTHER" id="PTHR11274">
    <property type="entry name" value="RAD25/XP-B DNA REPAIR HELICASE"/>
    <property type="match status" value="1"/>
</dbReference>
<name>A0A0L0FB04_9EUKA</name>
<keyword evidence="4" id="KW-0067">ATP-binding</keyword>
<dbReference type="Proteomes" id="UP000054560">
    <property type="component" value="Unassembled WGS sequence"/>
</dbReference>
<evidence type="ECO:0000256" key="5">
    <source>
        <dbReference type="SAM" id="MobiDB-lite"/>
    </source>
</evidence>
<dbReference type="STRING" id="667725.A0A0L0FB04"/>
<dbReference type="PANTHER" id="PTHR11274:SF0">
    <property type="entry name" value="GENERAL TRANSCRIPTION AND DNA REPAIR FACTOR IIH HELICASE SUBUNIT XPB"/>
    <property type="match status" value="1"/>
</dbReference>
<dbReference type="GO" id="GO:0043138">
    <property type="term" value="F:3'-5' DNA helicase activity"/>
    <property type="evidence" value="ECO:0007669"/>
    <property type="project" value="TreeGrafter"/>
</dbReference>
<dbReference type="GeneID" id="25913998"/>
<evidence type="ECO:0000256" key="1">
    <source>
        <dbReference type="ARBA" id="ARBA00022741"/>
    </source>
</evidence>
<dbReference type="GO" id="GO:0006367">
    <property type="term" value="P:transcription initiation at RNA polymerase II promoter"/>
    <property type="evidence" value="ECO:0007669"/>
    <property type="project" value="TreeGrafter"/>
</dbReference>
<proteinExistence type="predicted"/>
<dbReference type="AlphaFoldDB" id="A0A0L0FB04"/>
<dbReference type="GO" id="GO:0005524">
    <property type="term" value="F:ATP binding"/>
    <property type="evidence" value="ECO:0007669"/>
    <property type="project" value="UniProtKB-KW"/>
</dbReference>
<accession>A0A0L0FB04</accession>
<dbReference type="InterPro" id="IPR050615">
    <property type="entry name" value="ATP-dep_DNA_Helicase"/>
</dbReference>
<dbReference type="OrthoDB" id="10262986at2759"/>